<name>A0AAV7IAB0_COTGL</name>
<reference evidence="1 2" key="1">
    <citation type="journal article" date="2021" name="J. Hered.">
        <title>A chromosome-level genome assembly of the parasitoid wasp, Cotesia glomerata (Hymenoptera: Braconidae).</title>
        <authorList>
            <person name="Pinto B.J."/>
            <person name="Weis J.J."/>
            <person name="Gamble T."/>
            <person name="Ode P.J."/>
            <person name="Paul R."/>
            <person name="Zaspel J.M."/>
        </authorList>
    </citation>
    <scope>NUCLEOTIDE SEQUENCE [LARGE SCALE GENOMIC DNA]</scope>
    <source>
        <strain evidence="1">CgM1</strain>
    </source>
</reference>
<sequence>MIKRGRRQPRGTVIFRNSSDHVLQPNPVCSTRGHSERRVMFPGSESTAAQVIYPNQQSTIESGSGIEQSTPQQEDNQILSESKKTLLSQDIIPSDSDEILFYRIIARWLSDNNHPIPQPKDVYHVPSESDITLLQRSIAQRLSDYDKYVRPFICLREYSTLQLGGFYQYPSEEDKTLVCQVITRWLYNNNQFLRQNGSDSQQSGVDKGILLEQYIR</sequence>
<evidence type="ECO:0000313" key="1">
    <source>
        <dbReference type="EMBL" id="KAH0547155.1"/>
    </source>
</evidence>
<comment type="caution">
    <text evidence="1">The sequence shown here is derived from an EMBL/GenBank/DDBJ whole genome shotgun (WGS) entry which is preliminary data.</text>
</comment>
<dbReference type="Proteomes" id="UP000826195">
    <property type="component" value="Unassembled WGS sequence"/>
</dbReference>
<dbReference type="AlphaFoldDB" id="A0AAV7IAB0"/>
<dbReference type="EMBL" id="JAHXZJ010002237">
    <property type="protein sequence ID" value="KAH0547155.1"/>
    <property type="molecule type" value="Genomic_DNA"/>
</dbReference>
<accession>A0AAV7IAB0</accession>
<keyword evidence="2" id="KW-1185">Reference proteome</keyword>
<organism evidence="1 2">
    <name type="scientific">Cotesia glomerata</name>
    <name type="common">Lepidopteran parasitic wasp</name>
    <name type="synonym">Apanteles glomeratus</name>
    <dbReference type="NCBI Taxonomy" id="32391"/>
    <lineage>
        <taxon>Eukaryota</taxon>
        <taxon>Metazoa</taxon>
        <taxon>Ecdysozoa</taxon>
        <taxon>Arthropoda</taxon>
        <taxon>Hexapoda</taxon>
        <taxon>Insecta</taxon>
        <taxon>Pterygota</taxon>
        <taxon>Neoptera</taxon>
        <taxon>Endopterygota</taxon>
        <taxon>Hymenoptera</taxon>
        <taxon>Apocrita</taxon>
        <taxon>Ichneumonoidea</taxon>
        <taxon>Braconidae</taxon>
        <taxon>Microgastrinae</taxon>
        <taxon>Cotesia</taxon>
    </lineage>
</organism>
<gene>
    <name evidence="1" type="ORF">KQX54_017287</name>
</gene>
<protein>
    <submittedName>
        <fullName evidence="1">Uncharacterized protein</fullName>
    </submittedName>
</protein>
<proteinExistence type="predicted"/>
<evidence type="ECO:0000313" key="2">
    <source>
        <dbReference type="Proteomes" id="UP000826195"/>
    </source>
</evidence>